<reference evidence="2 3" key="1">
    <citation type="submission" date="2016-10" db="EMBL/GenBank/DDBJ databases">
        <authorList>
            <person name="de Groot N.N."/>
        </authorList>
    </citation>
    <scope>NUCLEOTIDE SEQUENCE [LARGE SCALE GENOMIC DNA]</scope>
    <source>
        <strain evidence="2 3">DSM 25947</strain>
    </source>
</reference>
<dbReference type="EMBL" id="FOHT01000022">
    <property type="protein sequence ID" value="SET76348.1"/>
    <property type="molecule type" value="Genomic_DNA"/>
</dbReference>
<dbReference type="PANTHER" id="PTHR34301">
    <property type="entry name" value="DNA-BINDING PROTEIN-RELATED"/>
    <property type="match status" value="1"/>
</dbReference>
<organism evidence="2 3">
    <name type="scientific">Draconibacterium orientale</name>
    <dbReference type="NCBI Taxonomy" id="1168034"/>
    <lineage>
        <taxon>Bacteria</taxon>
        <taxon>Pseudomonadati</taxon>
        <taxon>Bacteroidota</taxon>
        <taxon>Bacteroidia</taxon>
        <taxon>Marinilabiliales</taxon>
        <taxon>Prolixibacteraceae</taxon>
        <taxon>Draconibacterium</taxon>
    </lineage>
</organism>
<evidence type="ECO:0000313" key="2">
    <source>
        <dbReference type="EMBL" id="SET76348.1"/>
    </source>
</evidence>
<evidence type="ECO:0000259" key="1">
    <source>
        <dbReference type="Pfam" id="PF01637"/>
    </source>
</evidence>
<dbReference type="Pfam" id="PF01637">
    <property type="entry name" value="ATPase_2"/>
    <property type="match status" value="1"/>
</dbReference>
<dbReference type="PANTHER" id="PTHR34301:SF8">
    <property type="entry name" value="ATPASE DOMAIN-CONTAINING PROTEIN"/>
    <property type="match status" value="1"/>
</dbReference>
<feature type="domain" description="ATPase" evidence="1">
    <location>
        <begin position="21"/>
        <end position="252"/>
    </location>
</feature>
<name>A0A1I0GYJ8_9BACT</name>
<dbReference type="RefSeq" id="WP_074780738.1">
    <property type="nucleotide sequence ID" value="NZ_FOHT01000022.1"/>
</dbReference>
<sequence>MKTLQPTTPFVTTGYFGPQYFCDREKETETLISNINGGLSTTLVAIRRIGKTGLIQHLEQKLSANLICIYADILATENTNDFLNSLATAILNSVPEKTGVGKRIWNFIKSLRPVISFDSLSGEPNVTFTVQEKESEHHIASLFAFLEQQDKRVLFAIDEFQQILNYPEKNTEAWLRTIIQQLKNVVFIFSGSQQHLMSDMFSNPARPFFRSTQFLKLDKISFEKYQSFIVTKFAEHKKNISSETAAEILRWTNRHTYFVQLLCNRVYIHAGKNISTKTWNEEALKILKEQEYVFFGYRDMLTKQQWNLLKAVASDGKVYNITSKDFMQDHKLGSPSTVNRSVNSLLKKELIFQERGIDGKQFYSVYDVLFQRWIQNL</sequence>
<protein>
    <recommendedName>
        <fullName evidence="1">ATPase domain-containing protein</fullName>
    </recommendedName>
</protein>
<proteinExistence type="predicted"/>
<accession>A0A1I0GYJ8</accession>
<gene>
    <name evidence="2" type="ORF">SAMN05444285_12263</name>
</gene>
<dbReference type="AlphaFoldDB" id="A0A1I0GYJ8"/>
<dbReference type="SUPFAM" id="SSF52540">
    <property type="entry name" value="P-loop containing nucleoside triphosphate hydrolases"/>
    <property type="match status" value="1"/>
</dbReference>
<evidence type="ECO:0000313" key="3">
    <source>
        <dbReference type="Proteomes" id="UP000181981"/>
    </source>
</evidence>
<dbReference type="InterPro" id="IPR011579">
    <property type="entry name" value="ATPase_dom"/>
</dbReference>
<dbReference type="InterPro" id="IPR027417">
    <property type="entry name" value="P-loop_NTPase"/>
</dbReference>
<dbReference type="Gene3D" id="3.40.50.300">
    <property type="entry name" value="P-loop containing nucleotide triphosphate hydrolases"/>
    <property type="match status" value="1"/>
</dbReference>
<dbReference type="Proteomes" id="UP000181981">
    <property type="component" value="Unassembled WGS sequence"/>
</dbReference>
<dbReference type="GO" id="GO:0005524">
    <property type="term" value="F:ATP binding"/>
    <property type="evidence" value="ECO:0007669"/>
    <property type="project" value="InterPro"/>
</dbReference>